<keyword evidence="2" id="KW-0813">Transport</keyword>
<keyword evidence="11" id="KW-1185">Reference proteome</keyword>
<feature type="transmembrane region" description="Helical" evidence="8">
    <location>
        <begin position="440"/>
        <end position="463"/>
    </location>
</feature>
<dbReference type="KEGG" id="ache:ACHE_11040A"/>
<feature type="transmembrane region" description="Helical" evidence="8">
    <location>
        <begin position="196"/>
        <end position="218"/>
    </location>
</feature>
<dbReference type="PROSITE" id="PS50850">
    <property type="entry name" value="MFS"/>
    <property type="match status" value="1"/>
</dbReference>
<feature type="transmembrane region" description="Helical" evidence="8">
    <location>
        <begin position="341"/>
        <end position="360"/>
    </location>
</feature>
<dbReference type="FunFam" id="1.20.1250.20:FF:000266">
    <property type="entry name" value="MFS multidrug transporter, putative"/>
    <property type="match status" value="1"/>
</dbReference>
<evidence type="ECO:0000259" key="9">
    <source>
        <dbReference type="PROSITE" id="PS50850"/>
    </source>
</evidence>
<dbReference type="RefSeq" id="XP_043132160.1">
    <property type="nucleotide sequence ID" value="XM_043275566.1"/>
</dbReference>
<comment type="subcellular location">
    <subcellularLocation>
        <location evidence="1">Cell membrane</location>
        <topology evidence="1">Multi-pass membrane protein</topology>
    </subcellularLocation>
</comment>
<dbReference type="InterPro" id="IPR036259">
    <property type="entry name" value="MFS_trans_sf"/>
</dbReference>
<feature type="transmembrane region" description="Helical" evidence="8">
    <location>
        <begin position="303"/>
        <end position="329"/>
    </location>
</feature>
<accession>A0A7R7VF95</accession>
<feature type="transmembrane region" description="Helical" evidence="8">
    <location>
        <begin position="107"/>
        <end position="127"/>
    </location>
</feature>
<evidence type="ECO:0000256" key="8">
    <source>
        <dbReference type="SAM" id="Phobius"/>
    </source>
</evidence>
<dbReference type="GeneID" id="66977997"/>
<keyword evidence="5 8" id="KW-1133">Transmembrane helix</keyword>
<evidence type="ECO:0000256" key="2">
    <source>
        <dbReference type="ARBA" id="ARBA00022448"/>
    </source>
</evidence>
<evidence type="ECO:0000313" key="10">
    <source>
        <dbReference type="EMBL" id="BCR83638.1"/>
    </source>
</evidence>
<protein>
    <recommendedName>
        <fullName evidence="9">Major facilitator superfamily (MFS) profile domain-containing protein</fullName>
    </recommendedName>
</protein>
<sequence>MAENGTASAMVPNHPRTVSYWRLMTDQQVITQEVRNHEYAGSGTENDPYVVSWLPDDPRNPMQFAMARKVVIVLVTGFSALIISLASSGYSGSIRGVIQYFDISEEVATLGLSLYVIGFSVGPLIWAPLSENVGRQIPFFISFLLLAAFCAGCAAAQNIQTLLVLRFFAGAFGSSPLTNAGGVVSDMFTSRQRGLALCLFASTPYIGPAVGPLIGGFLGMNAGWRWVEGLFAACSGLVWILVAFTVPETYAPVLLRKRAARLSKITGECYRSKLDMGQEGVTLGKRLKTVFSRPWVLLFREPIVLLFTFYAAVIYGTLYMLFAAFPIVYEQERGWNPGVGGLPFLGVMVGMLTAVAYTVMDNQRYIKTQERHNGFAPPEARLPPCMLSAITVPVGLFWFAWTNSPSIHWMASVAALVPFGFGLVIVYMGIVNYLIDSYTIYSASVLAAMSVLRYMFGGVFPLFTTYMYKGLGIHWASSIPGFVSVACIPLPFLFYKYGAAIRKRCKYAAISAGYLQKLQETAAAEKSPASTSK</sequence>
<dbReference type="PANTHER" id="PTHR23502:SF186">
    <property type="entry name" value="MAJOR FACILITATOR SUPERFAMILY (MFS) PROFILE DOMAIN-CONTAINING PROTEIN"/>
    <property type="match status" value="1"/>
</dbReference>
<dbReference type="GO" id="GO:0005886">
    <property type="term" value="C:plasma membrane"/>
    <property type="evidence" value="ECO:0007669"/>
    <property type="project" value="UniProtKB-SubCell"/>
</dbReference>
<dbReference type="EMBL" id="AP024416">
    <property type="protein sequence ID" value="BCR83638.1"/>
    <property type="molecule type" value="Genomic_DNA"/>
</dbReference>
<dbReference type="Proteomes" id="UP000637239">
    <property type="component" value="Chromosome 1"/>
</dbReference>
<dbReference type="InterPro" id="IPR011701">
    <property type="entry name" value="MFS"/>
</dbReference>
<gene>
    <name evidence="10" type="ORF">ACHE_11040A</name>
</gene>
<dbReference type="Gene3D" id="1.20.1250.20">
    <property type="entry name" value="MFS general substrate transporter like domains"/>
    <property type="match status" value="1"/>
</dbReference>
<evidence type="ECO:0000256" key="6">
    <source>
        <dbReference type="ARBA" id="ARBA00023136"/>
    </source>
</evidence>
<evidence type="ECO:0000256" key="3">
    <source>
        <dbReference type="ARBA" id="ARBA00022475"/>
    </source>
</evidence>
<reference evidence="10" key="2">
    <citation type="submission" date="2021-02" db="EMBL/GenBank/DDBJ databases">
        <title>Aspergillus chevalieri M1 genome sequence.</title>
        <authorList>
            <person name="Kadooka C."/>
            <person name="Mori K."/>
            <person name="Futagami T."/>
        </authorList>
    </citation>
    <scope>NUCLEOTIDE SEQUENCE</scope>
    <source>
        <strain evidence="10">M1</strain>
    </source>
</reference>
<keyword evidence="4 8" id="KW-0812">Transmembrane</keyword>
<keyword evidence="6 8" id="KW-0472">Membrane</keyword>
<proteinExistence type="inferred from homology"/>
<dbReference type="PANTHER" id="PTHR23502">
    <property type="entry name" value="MAJOR FACILITATOR SUPERFAMILY"/>
    <property type="match status" value="1"/>
</dbReference>
<organism evidence="10 11">
    <name type="scientific">Aspergillus chevalieri</name>
    <name type="common">Eurotium chevalieri</name>
    <dbReference type="NCBI Taxonomy" id="182096"/>
    <lineage>
        <taxon>Eukaryota</taxon>
        <taxon>Fungi</taxon>
        <taxon>Dikarya</taxon>
        <taxon>Ascomycota</taxon>
        <taxon>Pezizomycotina</taxon>
        <taxon>Eurotiomycetes</taxon>
        <taxon>Eurotiomycetidae</taxon>
        <taxon>Eurotiales</taxon>
        <taxon>Aspergillaceae</taxon>
        <taxon>Aspergillus</taxon>
        <taxon>Aspergillus subgen. Aspergillus</taxon>
    </lineage>
</organism>
<evidence type="ECO:0000256" key="4">
    <source>
        <dbReference type="ARBA" id="ARBA00022692"/>
    </source>
</evidence>
<feature type="transmembrane region" description="Helical" evidence="8">
    <location>
        <begin position="70"/>
        <end position="87"/>
    </location>
</feature>
<dbReference type="CDD" id="cd17323">
    <property type="entry name" value="MFS_Tpo1_MDR_like"/>
    <property type="match status" value="1"/>
</dbReference>
<feature type="transmembrane region" description="Helical" evidence="8">
    <location>
        <begin position="407"/>
        <end position="428"/>
    </location>
</feature>
<feature type="transmembrane region" description="Helical" evidence="8">
    <location>
        <begin position="381"/>
        <end position="401"/>
    </location>
</feature>
<feature type="domain" description="Major facilitator superfamily (MFS) profile" evidence="9">
    <location>
        <begin position="72"/>
        <end position="504"/>
    </location>
</feature>
<evidence type="ECO:0000256" key="1">
    <source>
        <dbReference type="ARBA" id="ARBA00004651"/>
    </source>
</evidence>
<evidence type="ECO:0000256" key="5">
    <source>
        <dbReference type="ARBA" id="ARBA00022989"/>
    </source>
</evidence>
<feature type="transmembrane region" description="Helical" evidence="8">
    <location>
        <begin position="475"/>
        <end position="495"/>
    </location>
</feature>
<reference evidence="10" key="1">
    <citation type="submission" date="2021-01" db="EMBL/GenBank/DDBJ databases">
        <authorList>
            <consortium name="Aspergillus chevalieri M1 genome sequencing consortium"/>
            <person name="Kazuki M."/>
            <person name="Futagami T."/>
        </authorList>
    </citation>
    <scope>NUCLEOTIDE SEQUENCE</scope>
    <source>
        <strain evidence="10">M1</strain>
    </source>
</reference>
<feature type="transmembrane region" description="Helical" evidence="8">
    <location>
        <begin position="139"/>
        <end position="157"/>
    </location>
</feature>
<evidence type="ECO:0000313" key="11">
    <source>
        <dbReference type="Proteomes" id="UP000637239"/>
    </source>
</evidence>
<feature type="transmembrane region" description="Helical" evidence="8">
    <location>
        <begin position="230"/>
        <end position="255"/>
    </location>
</feature>
<comment type="similarity">
    <text evidence="7">Belongs to the major facilitator superfamily. DHA1 family. Polyamines/proton antiporter (TC 2.A.1.2.16) subfamily.</text>
</comment>
<dbReference type="AlphaFoldDB" id="A0A7R7VF95"/>
<feature type="transmembrane region" description="Helical" evidence="8">
    <location>
        <begin position="163"/>
        <end position="184"/>
    </location>
</feature>
<evidence type="ECO:0000256" key="7">
    <source>
        <dbReference type="ARBA" id="ARBA00038459"/>
    </source>
</evidence>
<keyword evidence="3" id="KW-1003">Cell membrane</keyword>
<dbReference type="InterPro" id="IPR020846">
    <property type="entry name" value="MFS_dom"/>
</dbReference>
<dbReference type="GO" id="GO:0022857">
    <property type="term" value="F:transmembrane transporter activity"/>
    <property type="evidence" value="ECO:0007669"/>
    <property type="project" value="InterPro"/>
</dbReference>
<dbReference type="SUPFAM" id="SSF103473">
    <property type="entry name" value="MFS general substrate transporter"/>
    <property type="match status" value="1"/>
</dbReference>
<name>A0A7R7VF95_ASPCH</name>
<dbReference type="Pfam" id="PF07690">
    <property type="entry name" value="MFS_1"/>
    <property type="match status" value="1"/>
</dbReference>